<dbReference type="EMBL" id="VRMG01000015">
    <property type="protein sequence ID" value="TXN28316.1"/>
    <property type="molecule type" value="Genomic_DNA"/>
</dbReference>
<sequence>MTDDGHQPRLNPLAAHTDQCFLRALDDSGDPLSRAEIAAATGISKPAISDAAVRLERSELIVDAGVRGGRRGGVATLYRINGSRGHSLALGLQPTGVSVRARDLAGHTLFDRAEALPPSATTDDVVALANRLIRASADAARTELISAAVSVAVPVDSSTGDTVRLPNSPFPAGQFNPLRELALAPTGPAIVDNDVNWATIAERHLGSMTACEDFVYVYLGTGIGAGVFASGALVRGSRGLAGEIGYLRTPTGRDLTQTLALLGLGSADAYGIDLEAAVGLLSRTPPSEAGERAIDELATAIVNATILVNPRAVVLGGPLTASARLVDGLARRIPGLALDPPEVIVSTHAPLEGAAFEAHRLARVRFGF</sequence>
<dbReference type="GO" id="GO:0003700">
    <property type="term" value="F:DNA-binding transcription factor activity"/>
    <property type="evidence" value="ECO:0007669"/>
    <property type="project" value="InterPro"/>
</dbReference>
<dbReference type="Gene3D" id="1.10.10.10">
    <property type="entry name" value="Winged helix-like DNA-binding domain superfamily/Winged helix DNA-binding domain"/>
    <property type="match status" value="1"/>
</dbReference>
<organism evidence="3 4">
    <name type="scientific">Lacisediminihabitans profunda</name>
    <dbReference type="NCBI Taxonomy" id="2594790"/>
    <lineage>
        <taxon>Bacteria</taxon>
        <taxon>Bacillati</taxon>
        <taxon>Actinomycetota</taxon>
        <taxon>Actinomycetes</taxon>
        <taxon>Micrococcales</taxon>
        <taxon>Microbacteriaceae</taxon>
        <taxon>Lacisediminihabitans</taxon>
    </lineage>
</organism>
<dbReference type="SUPFAM" id="SSF46785">
    <property type="entry name" value="Winged helix' DNA-binding domain"/>
    <property type="match status" value="1"/>
</dbReference>
<proteinExistence type="inferred from homology"/>
<dbReference type="InterPro" id="IPR000835">
    <property type="entry name" value="HTH_MarR-typ"/>
</dbReference>
<reference evidence="3 4" key="1">
    <citation type="submission" date="2019-08" db="EMBL/GenBank/DDBJ databases">
        <title>Bacterial whole genome sequence for Glaciihabitans sp. CHu50b-6-2.</title>
        <authorList>
            <person name="Jin L."/>
        </authorList>
    </citation>
    <scope>NUCLEOTIDE SEQUENCE [LARGE SCALE GENOMIC DNA]</scope>
    <source>
        <strain evidence="3 4">CHu50b-6-2</strain>
    </source>
</reference>
<dbReference type="Pfam" id="PF12802">
    <property type="entry name" value="MarR_2"/>
    <property type="match status" value="1"/>
</dbReference>
<evidence type="ECO:0000313" key="4">
    <source>
        <dbReference type="Proteomes" id="UP000321379"/>
    </source>
</evidence>
<evidence type="ECO:0000259" key="2">
    <source>
        <dbReference type="Pfam" id="PF12802"/>
    </source>
</evidence>
<dbReference type="AlphaFoldDB" id="A0A5C8UJS6"/>
<comment type="caution">
    <text evidence="3">The sequence shown here is derived from an EMBL/GenBank/DDBJ whole genome shotgun (WGS) entry which is preliminary data.</text>
</comment>
<dbReference type="SUPFAM" id="SSF53067">
    <property type="entry name" value="Actin-like ATPase domain"/>
    <property type="match status" value="1"/>
</dbReference>
<gene>
    <name evidence="3" type="ORF">FVP33_17750</name>
</gene>
<dbReference type="RefSeq" id="WP_147785030.1">
    <property type="nucleotide sequence ID" value="NZ_VRMG01000015.1"/>
</dbReference>
<evidence type="ECO:0000313" key="3">
    <source>
        <dbReference type="EMBL" id="TXN28316.1"/>
    </source>
</evidence>
<name>A0A5C8UJS6_9MICO</name>
<keyword evidence="4" id="KW-1185">Reference proteome</keyword>
<dbReference type="PANTHER" id="PTHR18964:SF149">
    <property type="entry name" value="BIFUNCTIONAL UDP-N-ACETYLGLUCOSAMINE 2-EPIMERASE_N-ACETYLMANNOSAMINE KINASE"/>
    <property type="match status" value="1"/>
</dbReference>
<dbReference type="PANTHER" id="PTHR18964">
    <property type="entry name" value="ROK (REPRESSOR, ORF, KINASE) FAMILY"/>
    <property type="match status" value="1"/>
</dbReference>
<comment type="similarity">
    <text evidence="1">Belongs to the ROK (NagC/XylR) family.</text>
</comment>
<dbReference type="Pfam" id="PF00480">
    <property type="entry name" value="ROK"/>
    <property type="match status" value="1"/>
</dbReference>
<feature type="domain" description="HTH marR-type" evidence="2">
    <location>
        <begin position="22"/>
        <end position="71"/>
    </location>
</feature>
<dbReference type="InterPro" id="IPR000600">
    <property type="entry name" value="ROK"/>
</dbReference>
<evidence type="ECO:0000256" key="1">
    <source>
        <dbReference type="ARBA" id="ARBA00006479"/>
    </source>
</evidence>
<dbReference type="InterPro" id="IPR036390">
    <property type="entry name" value="WH_DNA-bd_sf"/>
</dbReference>
<dbReference type="Proteomes" id="UP000321379">
    <property type="component" value="Unassembled WGS sequence"/>
</dbReference>
<dbReference type="InterPro" id="IPR036388">
    <property type="entry name" value="WH-like_DNA-bd_sf"/>
</dbReference>
<dbReference type="Gene3D" id="3.30.420.40">
    <property type="match status" value="3"/>
</dbReference>
<protein>
    <submittedName>
        <fullName evidence="3">ROK family transcriptional regulator</fullName>
    </submittedName>
</protein>
<accession>A0A5C8UJS6</accession>
<dbReference type="InterPro" id="IPR043129">
    <property type="entry name" value="ATPase_NBD"/>
</dbReference>